<evidence type="ECO:0000313" key="2">
    <source>
        <dbReference type="Proteomes" id="UP001302274"/>
    </source>
</evidence>
<dbReference type="RefSeq" id="WP_323574534.1">
    <property type="nucleotide sequence ID" value="NZ_JAYGJQ010000001.1"/>
</dbReference>
<sequence>MKLFLISILIMGLFGCGGEIKSSLSKNTPGAQQDKLKINVFELTFHRLLGSCTSLPISHRMLSFAPIMITPVAGEYFIGAMEVILDEQSGTYKALYREYPNLNNTDQSQFQITLNGHFEIIKAPTDATNDKLIMENVGMITPTIQGKTVTFILELDQEINKSLSQNDVPGRVALGSTPLIDDNCLL</sequence>
<evidence type="ECO:0000313" key="1">
    <source>
        <dbReference type="EMBL" id="MEA9355045.1"/>
    </source>
</evidence>
<proteinExistence type="predicted"/>
<comment type="caution">
    <text evidence="1">The sequence shown here is derived from an EMBL/GenBank/DDBJ whole genome shotgun (WGS) entry which is preliminary data.</text>
</comment>
<keyword evidence="2" id="KW-1185">Reference proteome</keyword>
<name>A0ABU5VPS8_9BACT</name>
<gene>
    <name evidence="1" type="ORF">SHI21_02475</name>
</gene>
<dbReference type="PROSITE" id="PS51257">
    <property type="entry name" value="PROKAR_LIPOPROTEIN"/>
    <property type="match status" value="1"/>
</dbReference>
<dbReference type="Proteomes" id="UP001302274">
    <property type="component" value="Unassembled WGS sequence"/>
</dbReference>
<organism evidence="1 2">
    <name type="scientific">Bacteriovorax antarcticus</name>
    <dbReference type="NCBI Taxonomy" id="3088717"/>
    <lineage>
        <taxon>Bacteria</taxon>
        <taxon>Pseudomonadati</taxon>
        <taxon>Bdellovibrionota</taxon>
        <taxon>Bacteriovoracia</taxon>
        <taxon>Bacteriovoracales</taxon>
        <taxon>Bacteriovoracaceae</taxon>
        <taxon>Bacteriovorax</taxon>
    </lineage>
</organism>
<reference evidence="1 2" key="1">
    <citation type="submission" date="2023-11" db="EMBL/GenBank/DDBJ databases">
        <title>A Novel Polar Bacteriovorax (B. antarcticus) Isolated from the Biocrust in Antarctica.</title>
        <authorList>
            <person name="Mun W."/>
            <person name="Choi S.Y."/>
            <person name="Mitchell R.J."/>
        </authorList>
    </citation>
    <scope>NUCLEOTIDE SEQUENCE [LARGE SCALE GENOMIC DNA]</scope>
    <source>
        <strain evidence="1 2">PP10</strain>
    </source>
</reference>
<evidence type="ECO:0008006" key="3">
    <source>
        <dbReference type="Google" id="ProtNLM"/>
    </source>
</evidence>
<protein>
    <recommendedName>
        <fullName evidence="3">Lipoprotein</fullName>
    </recommendedName>
</protein>
<accession>A0ABU5VPS8</accession>
<dbReference type="EMBL" id="JAYGJQ010000001">
    <property type="protein sequence ID" value="MEA9355045.1"/>
    <property type="molecule type" value="Genomic_DNA"/>
</dbReference>